<name>A0A2P6PZ00_ROSCH</name>
<feature type="domain" description="Glyoxal oxidase N-terminal" evidence="1">
    <location>
        <begin position="1"/>
        <end position="97"/>
    </location>
</feature>
<dbReference type="InterPro" id="IPR037293">
    <property type="entry name" value="Gal_Oxidase_central_sf"/>
</dbReference>
<dbReference type="OMA" id="RILFRVT"/>
<sequence length="100" mass="11200">MLPNGEVLIINCGTAGIAGWEIGSEPVLNPVLYRLDIVIGSRFEVQNPSTVPQMYHSTTLLLRHGRVLIGSSNPHKYYRFINVLYPIDLSLEAFHPSSFF</sequence>
<dbReference type="Proteomes" id="UP000238479">
    <property type="component" value="Chromosome 6"/>
</dbReference>
<dbReference type="PANTHER" id="PTHR32208">
    <property type="entry name" value="SECRETED PROTEIN-RELATED"/>
    <property type="match status" value="1"/>
</dbReference>
<dbReference type="Gene3D" id="2.130.10.80">
    <property type="entry name" value="Galactose oxidase/kelch, beta-propeller"/>
    <property type="match status" value="1"/>
</dbReference>
<dbReference type="Pfam" id="PF07250">
    <property type="entry name" value="Glyoxal_oxid_N"/>
    <property type="match status" value="1"/>
</dbReference>
<proteinExistence type="predicted"/>
<dbReference type="InterPro" id="IPR009880">
    <property type="entry name" value="Glyoxal_oxidase_N"/>
</dbReference>
<dbReference type="STRING" id="74649.A0A2P6PZ00"/>
<dbReference type="AlphaFoldDB" id="A0A2P6PZ00"/>
<organism evidence="2 3">
    <name type="scientific">Rosa chinensis</name>
    <name type="common">China rose</name>
    <dbReference type="NCBI Taxonomy" id="74649"/>
    <lineage>
        <taxon>Eukaryota</taxon>
        <taxon>Viridiplantae</taxon>
        <taxon>Streptophyta</taxon>
        <taxon>Embryophyta</taxon>
        <taxon>Tracheophyta</taxon>
        <taxon>Spermatophyta</taxon>
        <taxon>Magnoliopsida</taxon>
        <taxon>eudicotyledons</taxon>
        <taxon>Gunneridae</taxon>
        <taxon>Pentapetalae</taxon>
        <taxon>rosids</taxon>
        <taxon>fabids</taxon>
        <taxon>Rosales</taxon>
        <taxon>Rosaceae</taxon>
        <taxon>Rosoideae</taxon>
        <taxon>Rosoideae incertae sedis</taxon>
        <taxon>Rosa</taxon>
    </lineage>
</organism>
<evidence type="ECO:0000313" key="2">
    <source>
        <dbReference type="EMBL" id="PRQ27160.1"/>
    </source>
</evidence>
<comment type="caution">
    <text evidence="2">The sequence shown here is derived from an EMBL/GenBank/DDBJ whole genome shotgun (WGS) entry which is preliminary data.</text>
</comment>
<accession>A0A2P6PZ00</accession>
<gene>
    <name evidence="2" type="ORF">RchiOBHm_Chr6g0302341</name>
</gene>
<dbReference type="PANTHER" id="PTHR32208:SF62">
    <property type="entry name" value="OXIDASE, PUTATIVE, EXPRESSED-RELATED"/>
    <property type="match status" value="1"/>
</dbReference>
<evidence type="ECO:0000259" key="1">
    <source>
        <dbReference type="Pfam" id="PF07250"/>
    </source>
</evidence>
<reference evidence="2 3" key="1">
    <citation type="journal article" date="2018" name="Nat. Genet.">
        <title>The Rosa genome provides new insights in the design of modern roses.</title>
        <authorList>
            <person name="Bendahmane M."/>
        </authorList>
    </citation>
    <scope>NUCLEOTIDE SEQUENCE [LARGE SCALE GENOMIC DNA]</scope>
    <source>
        <strain evidence="3">cv. Old Blush</strain>
    </source>
</reference>
<dbReference type="EMBL" id="PDCK01000044">
    <property type="protein sequence ID" value="PRQ27160.1"/>
    <property type="molecule type" value="Genomic_DNA"/>
</dbReference>
<keyword evidence="3" id="KW-1185">Reference proteome</keyword>
<protein>
    <submittedName>
        <fullName evidence="2">Putative galactose oxidase, beta-propeller</fullName>
    </submittedName>
</protein>
<dbReference type="Gramene" id="PRQ27160">
    <property type="protein sequence ID" value="PRQ27160"/>
    <property type="gene ID" value="RchiOBHm_Chr6g0302341"/>
</dbReference>
<evidence type="ECO:0000313" key="3">
    <source>
        <dbReference type="Proteomes" id="UP000238479"/>
    </source>
</evidence>